<evidence type="ECO:0000256" key="3">
    <source>
        <dbReference type="ARBA" id="ARBA00022771"/>
    </source>
</evidence>
<keyword evidence="4" id="KW-0862">Zinc</keyword>
<keyword evidence="8" id="KW-0472">Membrane</keyword>
<comment type="subcellular location">
    <subcellularLocation>
        <location evidence="1">Nucleus</location>
    </subcellularLocation>
</comment>
<evidence type="ECO:0000256" key="4">
    <source>
        <dbReference type="ARBA" id="ARBA00022833"/>
    </source>
</evidence>
<dbReference type="InterPro" id="IPR036236">
    <property type="entry name" value="Znf_C2H2_sf"/>
</dbReference>
<feature type="region of interest" description="Disordered" evidence="7">
    <location>
        <begin position="38"/>
        <end position="71"/>
    </location>
</feature>
<proteinExistence type="predicted"/>
<evidence type="ECO:0000256" key="1">
    <source>
        <dbReference type="ARBA" id="ARBA00004123"/>
    </source>
</evidence>
<organism evidence="10 11">
    <name type="scientific">Cucurbita moschata</name>
    <name type="common">Winter crookneck squash</name>
    <name type="synonym">Cucurbita pepo var. moschata</name>
    <dbReference type="NCBI Taxonomy" id="3662"/>
    <lineage>
        <taxon>Eukaryota</taxon>
        <taxon>Viridiplantae</taxon>
        <taxon>Streptophyta</taxon>
        <taxon>Embryophyta</taxon>
        <taxon>Tracheophyta</taxon>
        <taxon>Spermatophyta</taxon>
        <taxon>Magnoliopsida</taxon>
        <taxon>eudicotyledons</taxon>
        <taxon>Gunneridae</taxon>
        <taxon>Pentapetalae</taxon>
        <taxon>rosids</taxon>
        <taxon>fabids</taxon>
        <taxon>Cucurbitales</taxon>
        <taxon>Cucurbitaceae</taxon>
        <taxon>Cucurbiteae</taxon>
        <taxon>Cucurbita</taxon>
    </lineage>
</organism>
<evidence type="ECO:0000256" key="7">
    <source>
        <dbReference type="SAM" id="MobiDB-lite"/>
    </source>
</evidence>
<dbReference type="PANTHER" id="PTHR47287:SF15">
    <property type="entry name" value="ZINC FINGER PROTEIN 3-LIKE"/>
    <property type="match status" value="1"/>
</dbReference>
<gene>
    <name evidence="11" type="primary">LOC111443188</name>
</gene>
<dbReference type="PANTHER" id="PTHR47287">
    <property type="entry name" value="C2H2 AND C2HC ZINC FINGERS SUPERFAMILY PROTEIN"/>
    <property type="match status" value="1"/>
</dbReference>
<name>A0A6J1F839_CUCMO</name>
<dbReference type="GO" id="GO:0005634">
    <property type="term" value="C:nucleus"/>
    <property type="evidence" value="ECO:0007669"/>
    <property type="project" value="UniProtKB-SubCell"/>
</dbReference>
<reference evidence="11" key="1">
    <citation type="submission" date="2025-08" db="UniProtKB">
        <authorList>
            <consortium name="RefSeq"/>
        </authorList>
    </citation>
    <scope>IDENTIFICATION</scope>
    <source>
        <tissue evidence="11">Young leaves</tissue>
    </source>
</reference>
<sequence>MSTFNVLPTSNPIHYPFILKLPSFFFFFFTNKKQKKKTNLPMEPLTDRNPLSGDGEEDDEREPAELSDDRSSLLDLQLSSNSSDATTKPRVFSCNYCQRKFFSSQALGGHQNAHKRERTLAKRVQRFDWGAAIPLHGGAFDRRSLGIHAHSQQIQKPVGFFSGPGPTSQLWPRPLFMGQQPAVGRLTPELGGRNFGRFDDVAGWPAIGSSNAGNERSNNVSIVHSQTKQDQDQTNFLDLSLKL</sequence>
<feature type="transmembrane region" description="Helical" evidence="8">
    <location>
        <begin position="12"/>
        <end position="30"/>
    </location>
</feature>
<dbReference type="PROSITE" id="PS00028">
    <property type="entry name" value="ZINC_FINGER_C2H2_1"/>
    <property type="match status" value="1"/>
</dbReference>
<keyword evidence="5" id="KW-0539">Nucleus</keyword>
<evidence type="ECO:0000256" key="2">
    <source>
        <dbReference type="ARBA" id="ARBA00022723"/>
    </source>
</evidence>
<dbReference type="GO" id="GO:0008270">
    <property type="term" value="F:zinc ion binding"/>
    <property type="evidence" value="ECO:0007669"/>
    <property type="project" value="UniProtKB-KW"/>
</dbReference>
<evidence type="ECO:0000256" key="6">
    <source>
        <dbReference type="PROSITE-ProRule" id="PRU00042"/>
    </source>
</evidence>
<dbReference type="AlphaFoldDB" id="A0A6J1F839"/>
<evidence type="ECO:0000256" key="5">
    <source>
        <dbReference type="ARBA" id="ARBA00023242"/>
    </source>
</evidence>
<evidence type="ECO:0000313" key="11">
    <source>
        <dbReference type="RefSeq" id="XP_022936656.1"/>
    </source>
</evidence>
<protein>
    <submittedName>
        <fullName evidence="11">Zinc finger protein 1-like</fullName>
    </submittedName>
</protein>
<dbReference type="Gene3D" id="3.30.160.60">
    <property type="entry name" value="Classic Zinc Finger"/>
    <property type="match status" value="1"/>
</dbReference>
<evidence type="ECO:0000256" key="8">
    <source>
        <dbReference type="SAM" id="Phobius"/>
    </source>
</evidence>
<evidence type="ECO:0000313" key="10">
    <source>
        <dbReference type="Proteomes" id="UP000504609"/>
    </source>
</evidence>
<dbReference type="GeneID" id="111443188"/>
<dbReference type="SUPFAM" id="SSF57667">
    <property type="entry name" value="beta-beta-alpha zinc fingers"/>
    <property type="match status" value="1"/>
</dbReference>
<keyword evidence="3 6" id="KW-0863">Zinc-finger</keyword>
<keyword evidence="8" id="KW-1133">Transmembrane helix</keyword>
<dbReference type="InterPro" id="IPR013087">
    <property type="entry name" value="Znf_C2H2_type"/>
</dbReference>
<dbReference type="FunFam" id="3.30.160.60:FF:001366">
    <property type="entry name" value="Zinc finger protein 2"/>
    <property type="match status" value="1"/>
</dbReference>
<dbReference type="InterPro" id="IPR044246">
    <property type="entry name" value="ZFP3-like"/>
</dbReference>
<dbReference type="KEGG" id="cmos:111443188"/>
<dbReference type="GO" id="GO:0009788">
    <property type="term" value="P:negative regulation of abscisic acid-activated signaling pathway"/>
    <property type="evidence" value="ECO:0007669"/>
    <property type="project" value="InterPro"/>
</dbReference>
<evidence type="ECO:0000259" key="9">
    <source>
        <dbReference type="PROSITE" id="PS50157"/>
    </source>
</evidence>
<accession>A0A6J1F839</accession>
<feature type="domain" description="C2H2-type" evidence="9">
    <location>
        <begin position="92"/>
        <end position="119"/>
    </location>
</feature>
<keyword evidence="2" id="KW-0479">Metal-binding</keyword>
<dbReference type="Proteomes" id="UP000504609">
    <property type="component" value="Unplaced"/>
</dbReference>
<keyword evidence="10" id="KW-1185">Reference proteome</keyword>
<keyword evidence="8" id="KW-0812">Transmembrane</keyword>
<dbReference type="PROSITE" id="PS50157">
    <property type="entry name" value="ZINC_FINGER_C2H2_2"/>
    <property type="match status" value="1"/>
</dbReference>
<dbReference type="RefSeq" id="XP_022936656.1">
    <property type="nucleotide sequence ID" value="XM_023080888.1"/>
</dbReference>